<organism evidence="1">
    <name type="scientific">hydrothermal vent metagenome</name>
    <dbReference type="NCBI Taxonomy" id="652676"/>
    <lineage>
        <taxon>unclassified sequences</taxon>
        <taxon>metagenomes</taxon>
        <taxon>ecological metagenomes</taxon>
    </lineage>
</organism>
<name>A0A3B0YS93_9ZZZZ</name>
<proteinExistence type="predicted"/>
<dbReference type="EMBL" id="UOFN01000093">
    <property type="protein sequence ID" value="VAW78347.1"/>
    <property type="molecule type" value="Genomic_DNA"/>
</dbReference>
<reference evidence="1" key="1">
    <citation type="submission" date="2018-06" db="EMBL/GenBank/DDBJ databases">
        <authorList>
            <person name="Zhirakovskaya E."/>
        </authorList>
    </citation>
    <scope>NUCLEOTIDE SEQUENCE</scope>
</reference>
<dbReference type="AlphaFoldDB" id="A0A3B0YS93"/>
<sequence length="88" mass="9752">MPNDALQQVVEIIKAGPHSGPGLNFYALISTLKMQGSGFMYMLRKLRDLSPEHRQLAYGLMELMAENKNQGETWEAALQDMDAAVRGG</sequence>
<protein>
    <submittedName>
        <fullName evidence="1">Uncharacterized protein</fullName>
    </submittedName>
</protein>
<accession>A0A3B0YS93</accession>
<gene>
    <name evidence="1" type="ORF">MNBD_GAMMA15-385</name>
</gene>
<evidence type="ECO:0000313" key="1">
    <source>
        <dbReference type="EMBL" id="VAW78347.1"/>
    </source>
</evidence>